<evidence type="ECO:0000256" key="6">
    <source>
        <dbReference type="ARBA" id="ARBA00018857"/>
    </source>
</evidence>
<comment type="similarity">
    <text evidence="4">Belongs to the GDPGP1 family.</text>
</comment>
<sequence length="364" mass="41580">MGSNQKRSPSIMPSPREAQELMSLLNGEESPSISNKSLNEIPLFEFTEADYIAIQCELNSSFDQLLRDRWIAALKAGSMNYSTEPESLPTKLISPNKYRFVAKLLEGRGPGKRRTPETMLNLIVPFQPDKFNFTKVNPKEILFRIKCYNEEMKTYLEATVLVNKSPIEYCSSLLVPYLERCLPQVMTEQALTLAVSIMALSDFSNLRLGYNSPGSMASVNHLHWHVYYFDHRLQIEILPVVDYVLQEWPIPAIVFEIVELNDESIGVIIKDVIRIVDFCLEDGQICHNIFMTRTPNGIIRIFIWLLQPRWGKKDNANLNVAFCELSGYFMCKTKESFETIDEAQCLLSLGSVVSLHEKALPLLQ</sequence>
<dbReference type="RefSeq" id="XP_027195043.1">
    <property type="nucleotide sequence ID" value="XM_027339242.1"/>
</dbReference>
<keyword evidence="8" id="KW-0344">Guanine-nucleotide releasing factor</keyword>
<dbReference type="InParanoid" id="A0A6P6XQG5"/>
<feature type="domain" description="GDPGP1-like C-terminal" evidence="13">
    <location>
        <begin position="243"/>
        <end position="358"/>
    </location>
</feature>
<evidence type="ECO:0000256" key="3">
    <source>
        <dbReference type="ARBA" id="ARBA00004496"/>
    </source>
</evidence>
<comment type="catalytic activity">
    <reaction evidence="1">
        <text>GDP-alpha-D-glucose + phosphate = alpha-D-glucose 1-phosphate + GDP + H(+)</text>
        <dbReference type="Rhea" id="RHEA:30387"/>
        <dbReference type="ChEBI" id="CHEBI:15378"/>
        <dbReference type="ChEBI" id="CHEBI:43474"/>
        <dbReference type="ChEBI" id="CHEBI:58189"/>
        <dbReference type="ChEBI" id="CHEBI:58601"/>
        <dbReference type="ChEBI" id="CHEBI:62230"/>
        <dbReference type="EC" id="2.7.7.78"/>
    </reaction>
</comment>
<dbReference type="GO" id="GO:0000166">
    <property type="term" value="F:nucleotide binding"/>
    <property type="evidence" value="ECO:0007669"/>
    <property type="project" value="UniProtKB-KW"/>
</dbReference>
<protein>
    <recommendedName>
        <fullName evidence="6">GDP-D-glucose phosphorylase 1</fullName>
        <ecNumber evidence="5">2.7.7.78</ecNumber>
    </recommendedName>
</protein>
<keyword evidence="7" id="KW-0963">Cytoplasm</keyword>
<keyword evidence="9" id="KW-0808">Transferase</keyword>
<dbReference type="GO" id="GO:0005737">
    <property type="term" value="C:cytoplasm"/>
    <property type="evidence" value="ECO:0007669"/>
    <property type="project" value="UniProtKB-SubCell"/>
</dbReference>
<reference evidence="16" key="1">
    <citation type="submission" date="2025-08" db="UniProtKB">
        <authorList>
            <consortium name="RefSeq"/>
        </authorList>
    </citation>
    <scope>IDENTIFICATION</scope>
    <source>
        <strain evidence="16">Airmid</strain>
    </source>
</reference>
<keyword evidence="11" id="KW-0547">Nucleotide-binding</keyword>
<dbReference type="OrthoDB" id="417175at2759"/>
<evidence type="ECO:0000256" key="4">
    <source>
        <dbReference type="ARBA" id="ARBA00006451"/>
    </source>
</evidence>
<proteinExistence type="inferred from homology"/>
<dbReference type="GO" id="GO:0080048">
    <property type="term" value="F:GDP-D-glucose phosphorylase activity"/>
    <property type="evidence" value="ECO:0007669"/>
    <property type="project" value="UniProtKB-EC"/>
</dbReference>
<dbReference type="Proteomes" id="UP000515146">
    <property type="component" value="Unplaced"/>
</dbReference>
<comment type="subcellular location">
    <subcellularLocation>
        <location evidence="3">Cytoplasm</location>
    </subcellularLocation>
</comment>
<dbReference type="InterPro" id="IPR058866">
    <property type="entry name" value="GDPGP1_N"/>
</dbReference>
<dbReference type="OMA" id="NNEDWDG"/>
<dbReference type="EC" id="2.7.7.78" evidence="5"/>
<evidence type="ECO:0000256" key="8">
    <source>
        <dbReference type="ARBA" id="ARBA00022658"/>
    </source>
</evidence>
<evidence type="ECO:0000256" key="1">
    <source>
        <dbReference type="ARBA" id="ARBA00000063"/>
    </source>
</evidence>
<dbReference type="Pfam" id="PF26216">
    <property type="entry name" value="GDPGP1_C"/>
    <property type="match status" value="1"/>
</dbReference>
<evidence type="ECO:0000313" key="15">
    <source>
        <dbReference type="Proteomes" id="UP000515146"/>
    </source>
</evidence>
<dbReference type="GO" id="GO:0005085">
    <property type="term" value="F:guanyl-nucleotide exchange factor activity"/>
    <property type="evidence" value="ECO:0007669"/>
    <property type="project" value="UniProtKB-KW"/>
</dbReference>
<evidence type="ECO:0000256" key="5">
    <source>
        <dbReference type="ARBA" id="ARBA00012507"/>
    </source>
</evidence>
<dbReference type="GO" id="GO:0016787">
    <property type="term" value="F:hydrolase activity"/>
    <property type="evidence" value="ECO:0007669"/>
    <property type="project" value="UniProtKB-KW"/>
</dbReference>
<keyword evidence="12" id="KW-0378">Hydrolase</keyword>
<evidence type="ECO:0000256" key="7">
    <source>
        <dbReference type="ARBA" id="ARBA00022490"/>
    </source>
</evidence>
<evidence type="ECO:0000259" key="14">
    <source>
        <dbReference type="Pfam" id="PF26217"/>
    </source>
</evidence>
<dbReference type="AlphaFoldDB" id="A0A6P6XQG5"/>
<dbReference type="PANTHER" id="PTHR20884:SF8">
    <property type="entry name" value="GDP-D-GLUCOSE PHOSPHORYLASE 1"/>
    <property type="match status" value="1"/>
</dbReference>
<evidence type="ECO:0000259" key="13">
    <source>
        <dbReference type="Pfam" id="PF26216"/>
    </source>
</evidence>
<name>A0A6P6XQG5_DERPT</name>
<accession>A0A6P6XQG5</accession>
<dbReference type="InterPro" id="IPR026506">
    <property type="entry name" value="GDPGP"/>
</dbReference>
<evidence type="ECO:0000256" key="2">
    <source>
        <dbReference type="ARBA" id="ARBA00003049"/>
    </source>
</evidence>
<evidence type="ECO:0000256" key="12">
    <source>
        <dbReference type="ARBA" id="ARBA00022801"/>
    </source>
</evidence>
<organism evidence="15 16">
    <name type="scientific">Dermatophagoides pteronyssinus</name>
    <name type="common">European house dust mite</name>
    <dbReference type="NCBI Taxonomy" id="6956"/>
    <lineage>
        <taxon>Eukaryota</taxon>
        <taxon>Metazoa</taxon>
        <taxon>Ecdysozoa</taxon>
        <taxon>Arthropoda</taxon>
        <taxon>Chelicerata</taxon>
        <taxon>Arachnida</taxon>
        <taxon>Acari</taxon>
        <taxon>Acariformes</taxon>
        <taxon>Sarcoptiformes</taxon>
        <taxon>Astigmata</taxon>
        <taxon>Psoroptidia</taxon>
        <taxon>Analgoidea</taxon>
        <taxon>Pyroglyphidae</taxon>
        <taxon>Dermatophagoidinae</taxon>
        <taxon>Dermatophagoides</taxon>
    </lineage>
</organism>
<keyword evidence="15" id="KW-1185">Reference proteome</keyword>
<evidence type="ECO:0000256" key="11">
    <source>
        <dbReference type="ARBA" id="ARBA00022741"/>
    </source>
</evidence>
<gene>
    <name evidence="16" type="primary">LOC113789670</name>
</gene>
<comment type="function">
    <text evidence="2">Specific and highly efficient GDP-D-glucose phosphorylase regulating the levels of GDP-D-glucose in cells.</text>
</comment>
<evidence type="ECO:0000313" key="16">
    <source>
        <dbReference type="RefSeq" id="XP_027195043.1"/>
    </source>
</evidence>
<dbReference type="FunCoup" id="A0A6P6XQG5">
    <property type="interactions" value="383"/>
</dbReference>
<dbReference type="KEGG" id="dpte:113789670"/>
<keyword evidence="10" id="KW-0548">Nucleotidyltransferase</keyword>
<feature type="domain" description="GDPGP1-like N-terminal" evidence="14">
    <location>
        <begin position="62"/>
        <end position="227"/>
    </location>
</feature>
<dbReference type="GeneID" id="113789670"/>
<dbReference type="InterPro" id="IPR058865">
    <property type="entry name" value="GDPGP1_C"/>
</dbReference>
<evidence type="ECO:0000256" key="9">
    <source>
        <dbReference type="ARBA" id="ARBA00022679"/>
    </source>
</evidence>
<dbReference type="PANTHER" id="PTHR20884">
    <property type="entry name" value="GDP-D-GLUCOSE PHOSPHORYLASE 1"/>
    <property type="match status" value="1"/>
</dbReference>
<evidence type="ECO:0000256" key="10">
    <source>
        <dbReference type="ARBA" id="ARBA00022695"/>
    </source>
</evidence>
<dbReference type="Pfam" id="PF26217">
    <property type="entry name" value="GDPGP1_N"/>
    <property type="match status" value="1"/>
</dbReference>
<dbReference type="GO" id="GO:0006006">
    <property type="term" value="P:glucose metabolic process"/>
    <property type="evidence" value="ECO:0007669"/>
    <property type="project" value="TreeGrafter"/>
</dbReference>